<organism evidence="1 2">
    <name type="scientific">Staphylotrichum tortipilum</name>
    <dbReference type="NCBI Taxonomy" id="2831512"/>
    <lineage>
        <taxon>Eukaryota</taxon>
        <taxon>Fungi</taxon>
        <taxon>Dikarya</taxon>
        <taxon>Ascomycota</taxon>
        <taxon>Pezizomycotina</taxon>
        <taxon>Sordariomycetes</taxon>
        <taxon>Sordariomycetidae</taxon>
        <taxon>Sordariales</taxon>
        <taxon>Chaetomiaceae</taxon>
        <taxon>Staphylotrichum</taxon>
    </lineage>
</organism>
<reference evidence="1" key="2">
    <citation type="submission" date="2023-05" db="EMBL/GenBank/DDBJ databases">
        <authorList>
            <consortium name="Lawrence Berkeley National Laboratory"/>
            <person name="Steindorff A."/>
            <person name="Hensen N."/>
            <person name="Bonometti L."/>
            <person name="Westerberg I."/>
            <person name="Brannstrom I.O."/>
            <person name="Guillou S."/>
            <person name="Cros-Aarteil S."/>
            <person name="Calhoun S."/>
            <person name="Haridas S."/>
            <person name="Kuo A."/>
            <person name="Mondo S."/>
            <person name="Pangilinan J."/>
            <person name="Riley R."/>
            <person name="Labutti K."/>
            <person name="Andreopoulos B."/>
            <person name="Lipzen A."/>
            <person name="Chen C."/>
            <person name="Yanf M."/>
            <person name="Daum C."/>
            <person name="Ng V."/>
            <person name="Clum A."/>
            <person name="Ohm R."/>
            <person name="Martin F."/>
            <person name="Silar P."/>
            <person name="Natvig D."/>
            <person name="Lalanne C."/>
            <person name="Gautier V."/>
            <person name="Ament-Velasquez S.L."/>
            <person name="Kruys A."/>
            <person name="Hutchinson M.I."/>
            <person name="Powell A.J."/>
            <person name="Barry K."/>
            <person name="Miller A.N."/>
            <person name="Grigoriev I.V."/>
            <person name="Debuchy R."/>
            <person name="Gladieux P."/>
            <person name="Thoren M.H."/>
            <person name="Johannesson H."/>
        </authorList>
    </citation>
    <scope>NUCLEOTIDE SEQUENCE</scope>
    <source>
        <strain evidence="1">CBS 103.79</strain>
    </source>
</reference>
<accession>A0AAN6RX34</accession>
<protein>
    <recommendedName>
        <fullName evidence="3">Indole-diterpene biosynthesis protein PaxU</fullName>
    </recommendedName>
</protein>
<evidence type="ECO:0008006" key="3">
    <source>
        <dbReference type="Google" id="ProtNLM"/>
    </source>
</evidence>
<dbReference type="AlphaFoldDB" id="A0AAN6RX34"/>
<dbReference type="EMBL" id="MU855335">
    <property type="protein sequence ID" value="KAK3906140.1"/>
    <property type="molecule type" value="Genomic_DNA"/>
</dbReference>
<dbReference type="InterPro" id="IPR029058">
    <property type="entry name" value="AB_hydrolase_fold"/>
</dbReference>
<dbReference type="Proteomes" id="UP001303889">
    <property type="component" value="Unassembled WGS sequence"/>
</dbReference>
<dbReference type="SUPFAM" id="SSF53474">
    <property type="entry name" value="alpha/beta-Hydrolases"/>
    <property type="match status" value="1"/>
</dbReference>
<name>A0AAN6RX34_9PEZI</name>
<proteinExistence type="predicted"/>
<evidence type="ECO:0000313" key="1">
    <source>
        <dbReference type="EMBL" id="KAK3906140.1"/>
    </source>
</evidence>
<dbReference type="InterPro" id="IPR008547">
    <property type="entry name" value="DUF829_TMEM53"/>
</dbReference>
<sequence length="307" mass="34270">MTKLAPCVYIYRPSGATTTSTELAPSPTTDDAAASQKPIPKLIVLATWMGARDPHIAKYLVQYQLLFPTSPILLLRAEARHFLLPRGNARDFAPAVPFMRSIFPDLGSSISNVNSATENGTDEKQRQQPPPEMLIHAWSNGGVSSLHNLRLALSTNAAAAAASLPRYTIVLDSTPGAFRYRAAHLAFTTGLKGLARWLMAPLMHFFCAMYWLQHELLGRGRTGPLAGVRRVLNDAPSQVSEVRRAYVYGEGDKLVHWWDVERHAEDAEGRGFVVKREKFEGSEHVAHVRVDAERYWKVVRETWEGRE</sequence>
<gene>
    <name evidence="1" type="ORF">C8A05DRAFT_12088</name>
</gene>
<reference evidence="1" key="1">
    <citation type="journal article" date="2023" name="Mol. Phylogenet. Evol.">
        <title>Genome-scale phylogeny and comparative genomics of the fungal order Sordariales.</title>
        <authorList>
            <person name="Hensen N."/>
            <person name="Bonometti L."/>
            <person name="Westerberg I."/>
            <person name="Brannstrom I.O."/>
            <person name="Guillou S."/>
            <person name="Cros-Aarteil S."/>
            <person name="Calhoun S."/>
            <person name="Haridas S."/>
            <person name="Kuo A."/>
            <person name="Mondo S."/>
            <person name="Pangilinan J."/>
            <person name="Riley R."/>
            <person name="LaButti K."/>
            <person name="Andreopoulos B."/>
            <person name="Lipzen A."/>
            <person name="Chen C."/>
            <person name="Yan M."/>
            <person name="Daum C."/>
            <person name="Ng V."/>
            <person name="Clum A."/>
            <person name="Steindorff A."/>
            <person name="Ohm R.A."/>
            <person name="Martin F."/>
            <person name="Silar P."/>
            <person name="Natvig D.O."/>
            <person name="Lalanne C."/>
            <person name="Gautier V."/>
            <person name="Ament-Velasquez S.L."/>
            <person name="Kruys A."/>
            <person name="Hutchinson M.I."/>
            <person name="Powell A.J."/>
            <person name="Barry K."/>
            <person name="Miller A.N."/>
            <person name="Grigoriev I.V."/>
            <person name="Debuchy R."/>
            <person name="Gladieux P."/>
            <person name="Hiltunen Thoren M."/>
            <person name="Johannesson H."/>
        </authorList>
    </citation>
    <scope>NUCLEOTIDE SEQUENCE</scope>
    <source>
        <strain evidence="1">CBS 103.79</strain>
    </source>
</reference>
<comment type="caution">
    <text evidence="1">The sequence shown here is derived from an EMBL/GenBank/DDBJ whole genome shotgun (WGS) entry which is preliminary data.</text>
</comment>
<keyword evidence="2" id="KW-1185">Reference proteome</keyword>
<dbReference type="PANTHER" id="PTHR12265">
    <property type="entry name" value="TRANSMEMBRANE PROTEIN 53"/>
    <property type="match status" value="1"/>
</dbReference>
<dbReference type="PANTHER" id="PTHR12265:SF40">
    <property type="entry name" value="DUF829-DOMAIN-CONTAINING PROTEIN"/>
    <property type="match status" value="1"/>
</dbReference>
<evidence type="ECO:0000313" key="2">
    <source>
        <dbReference type="Proteomes" id="UP001303889"/>
    </source>
</evidence>
<dbReference type="Pfam" id="PF05705">
    <property type="entry name" value="DUF829"/>
    <property type="match status" value="1"/>
</dbReference>